<dbReference type="InterPro" id="IPR000602">
    <property type="entry name" value="Glyco_hydro_38_N"/>
</dbReference>
<dbReference type="RefSeq" id="WP_138003697.1">
    <property type="nucleotide sequence ID" value="NZ_QGQD01000086.1"/>
</dbReference>
<keyword evidence="3" id="KW-1185">Reference proteome</keyword>
<dbReference type="Gene3D" id="3.20.110.10">
    <property type="entry name" value="Glycoside hydrolase 38, N terminal domain"/>
    <property type="match status" value="1"/>
</dbReference>
<evidence type="ECO:0000259" key="1">
    <source>
        <dbReference type="Pfam" id="PF01074"/>
    </source>
</evidence>
<dbReference type="Pfam" id="PF01074">
    <property type="entry name" value="Glyco_hydro_38N"/>
    <property type="match status" value="1"/>
</dbReference>
<feature type="domain" description="Glycoside hydrolase family 38 N-terminal" evidence="1">
    <location>
        <begin position="7"/>
        <end position="273"/>
    </location>
</feature>
<dbReference type="SUPFAM" id="SSF88713">
    <property type="entry name" value="Glycoside hydrolase/deacetylase"/>
    <property type="match status" value="1"/>
</dbReference>
<comment type="caution">
    <text evidence="2">The sequence shown here is derived from an EMBL/GenBank/DDBJ whole genome shotgun (WGS) entry which is preliminary data.</text>
</comment>
<name>A0A4U8Q1Y5_9FIRM</name>
<dbReference type="EMBL" id="QGQD01000086">
    <property type="protein sequence ID" value="TLC98700.1"/>
    <property type="molecule type" value="Genomic_DNA"/>
</dbReference>
<dbReference type="InterPro" id="IPR011330">
    <property type="entry name" value="Glyco_hydro/deAcase_b/a-brl"/>
</dbReference>
<dbReference type="AlphaFoldDB" id="A0A4U8Q1Y5"/>
<dbReference type="Proteomes" id="UP000306509">
    <property type="component" value="Unassembled WGS sequence"/>
</dbReference>
<evidence type="ECO:0000313" key="2">
    <source>
        <dbReference type="EMBL" id="TLC98700.1"/>
    </source>
</evidence>
<dbReference type="CDD" id="cd10791">
    <property type="entry name" value="GH38N_AMII_like_1"/>
    <property type="match status" value="1"/>
</dbReference>
<dbReference type="GO" id="GO:0030246">
    <property type="term" value="F:carbohydrate binding"/>
    <property type="evidence" value="ECO:0007669"/>
    <property type="project" value="InterPro"/>
</dbReference>
<organism evidence="2 3">
    <name type="scientific">Robinsoniella peoriensis</name>
    <dbReference type="NCBI Taxonomy" id="180332"/>
    <lineage>
        <taxon>Bacteria</taxon>
        <taxon>Bacillati</taxon>
        <taxon>Bacillota</taxon>
        <taxon>Clostridia</taxon>
        <taxon>Lachnospirales</taxon>
        <taxon>Lachnospiraceae</taxon>
        <taxon>Robinsoniella</taxon>
    </lineage>
</organism>
<dbReference type="InterPro" id="IPR027291">
    <property type="entry name" value="Glyco_hydro_38_N_sf"/>
</dbReference>
<proteinExistence type="predicted"/>
<accession>A0A4U8Q1Y5</accession>
<evidence type="ECO:0000313" key="3">
    <source>
        <dbReference type="Proteomes" id="UP000306509"/>
    </source>
</evidence>
<dbReference type="SUPFAM" id="SSF74650">
    <property type="entry name" value="Galactose mutarotase-like"/>
    <property type="match status" value="1"/>
</dbReference>
<dbReference type="GO" id="GO:0006013">
    <property type="term" value="P:mannose metabolic process"/>
    <property type="evidence" value="ECO:0007669"/>
    <property type="project" value="InterPro"/>
</dbReference>
<reference evidence="2 3" key="1">
    <citation type="journal article" date="2019" name="Anaerobe">
        <title>Detection of Robinsoniella peoriensis in multiple bone samples of a trauma patient.</title>
        <authorList>
            <person name="Schrottner P."/>
            <person name="Hartwich K."/>
            <person name="Bunk B."/>
            <person name="Schober I."/>
            <person name="Helbig S."/>
            <person name="Rudolph W.W."/>
            <person name="Gunzer F."/>
        </authorList>
    </citation>
    <scope>NUCLEOTIDE SEQUENCE [LARGE SCALE GENOMIC DNA]</scope>
    <source>
        <strain evidence="2 3">DSM 106044</strain>
    </source>
</reference>
<sequence length="867" mass="98311">MSQIKEILCMHHSHLDIGYTHPQNMLLELQCDYLEQAIDLCEITKDYPDSSRFCWTCEATYPLLKWLETASPKRIALFRELVARGQMSITALPMHTTPGCTSFQLSQALSTLNTIRTLTGSSVSTAINHDVNGQPWTLSSFMLDSHIEFYMTGINIHMGGIPFPRPYLFEWETPDKRRLPTFLGEHYSLFSQFLFTAENDTQKMHKGITDYVSRLESCTWNYDFAVLTATNPPLFDNNCPDHNLADLIRRYNGEGHEQTIRFITPEMLYQRLYGSHIQNVPVHRGDWNDYWNFGSGSTARETKLNRRAKQLLRKADFLECVSPSSSDAHYQKVHAESYENALLYDELTWGSCTSVTEFDQEETYAQEIHKKDFAYRCADTSAYLLSQQMEAAACNPAQSDSQDGIFLVNPTGFPVDQDLYVPSSYLQPGRTLSAVRAKSYLPYDTNHPDQTYLGNVTVPPFSSMKVPFKSIPALSRKADTITITDTIITTPFYKVTLDPETKRIKQIENRSNKQQLIDETSRWVFFDIIKEQIDPAQADPERSTIFPRDVDLGNRNISQWATGWPALYESTSFLFDTKITCEDDKVTLAYELQGCGLDNIHQTISFSANHPRILLDAVFSNKNGRTPHGIFFAFPLNLSKDWDCVYDTADTFVHFDTDILGSACRDWITVDKTVSVFEKGSGVTLACPDAPLIQVGGFHFGREEKEMKRSKNPLLLAWPMNNYWDTNFAIQQTGKIHFHYELTALETFTSERAYELGMLANSPCVTGSAIHCQNTQITQYLSCDNPCVYPIYLQPIRGTTDTLAAIKNFNDMPCDCTITLPGLSITAAACCDIQGEPTKFLETANNKSVKVPVLPSGIAFIRFYKES</sequence>
<dbReference type="InterPro" id="IPR011013">
    <property type="entry name" value="Gal_mutarotase_sf_dom"/>
</dbReference>
<dbReference type="GO" id="GO:0004559">
    <property type="term" value="F:alpha-mannosidase activity"/>
    <property type="evidence" value="ECO:0007669"/>
    <property type="project" value="InterPro"/>
</dbReference>
<dbReference type="STRING" id="180332.GCA_000797495_00426"/>
<gene>
    <name evidence="2" type="ORF">DSM106044_04451</name>
</gene>
<protein>
    <submittedName>
        <fullName evidence="2">Alpha-mannosidase</fullName>
    </submittedName>
</protein>